<feature type="domain" description="Flagellar basal body rod protein N-terminal" evidence="5">
    <location>
        <begin position="14"/>
        <end position="36"/>
    </location>
</feature>
<dbReference type="InterPro" id="IPR053967">
    <property type="entry name" value="LlgE_F_G-like_D1"/>
</dbReference>
<dbReference type="Pfam" id="PF00460">
    <property type="entry name" value="Flg_bb_rod"/>
    <property type="match status" value="1"/>
</dbReference>
<keyword evidence="8" id="KW-0969">Cilium</keyword>
<comment type="caution">
    <text evidence="8">The sequence shown here is derived from an EMBL/GenBank/DDBJ whole genome shotgun (WGS) entry which is preliminary data.</text>
</comment>
<evidence type="ECO:0000259" key="7">
    <source>
        <dbReference type="Pfam" id="PF22692"/>
    </source>
</evidence>
<evidence type="ECO:0000313" key="9">
    <source>
        <dbReference type="Proteomes" id="UP000776276"/>
    </source>
</evidence>
<comment type="similarity">
    <text evidence="2 4">Belongs to the flagella basal body rod proteins family.</text>
</comment>
<dbReference type="NCBIfam" id="TIGR03506">
    <property type="entry name" value="FlgEFG_subfam"/>
    <property type="match status" value="1"/>
</dbReference>
<dbReference type="Pfam" id="PF06429">
    <property type="entry name" value="Flg_bbr_C"/>
    <property type="match status" value="1"/>
</dbReference>
<name>A0ABS6BK39_9SPHN</name>
<dbReference type="InterPro" id="IPR010930">
    <property type="entry name" value="Flg_bb/hook_C_dom"/>
</dbReference>
<keyword evidence="3 4" id="KW-0975">Bacterial flagellum</keyword>
<dbReference type="PANTHER" id="PTHR30435">
    <property type="entry name" value="FLAGELLAR PROTEIN"/>
    <property type="match status" value="1"/>
</dbReference>
<evidence type="ECO:0000259" key="5">
    <source>
        <dbReference type="Pfam" id="PF00460"/>
    </source>
</evidence>
<accession>A0ABS6BK39</accession>
<dbReference type="Pfam" id="PF22692">
    <property type="entry name" value="LlgE_F_G_D1"/>
    <property type="match status" value="1"/>
</dbReference>
<protein>
    <submittedName>
        <fullName evidence="8">Flagellar hook-basal body complex protein</fullName>
    </submittedName>
</protein>
<comment type="subcellular location">
    <subcellularLocation>
        <location evidence="1 4">Bacterial flagellum basal body</location>
    </subcellularLocation>
</comment>
<sequence length="250" mass="26861">MSDVSSYVLLSHEQALRRQMDVTANNMANSSTVGYKREQPLFHEYVERVNEAPVNDARKTSFVLDYGAVHDTAQGSFQATGNPLDVMIEGPGYLNVEAPGGGVAYTRAGFIKVLESGDLATAGGQRLLDTNGRPINVPPDQASRISIQSDGSVIGPDGGQLGRIAVTGFPDEMAVKVRGDGLLDGSNGRIYTQREARLRSGGVEASNVEPIVETTRMVEILRAYQTSMSMSQDLDNMRKSAISRLGGTNH</sequence>
<reference evidence="8 9" key="1">
    <citation type="submission" date="2021-06" db="EMBL/GenBank/DDBJ databases">
        <title>Sphingomonas sp. XMGL2, whole genome shotgun sequencing project.</title>
        <authorList>
            <person name="Zhao G."/>
            <person name="Shen L."/>
        </authorList>
    </citation>
    <scope>NUCLEOTIDE SEQUENCE [LARGE SCALE GENOMIC DNA]</scope>
    <source>
        <strain evidence="8 9">XMGL2</strain>
    </source>
</reference>
<dbReference type="PANTHER" id="PTHR30435:SF19">
    <property type="entry name" value="FLAGELLAR BASAL-BODY ROD PROTEIN FLGG"/>
    <property type="match status" value="1"/>
</dbReference>
<evidence type="ECO:0000256" key="1">
    <source>
        <dbReference type="ARBA" id="ARBA00004117"/>
    </source>
</evidence>
<evidence type="ECO:0000256" key="3">
    <source>
        <dbReference type="ARBA" id="ARBA00023143"/>
    </source>
</evidence>
<proteinExistence type="inferred from homology"/>
<evidence type="ECO:0000313" key="8">
    <source>
        <dbReference type="EMBL" id="MBU3078660.1"/>
    </source>
</evidence>
<organism evidence="8 9">
    <name type="scientific">Sphingomonas quercus</name>
    <dbReference type="NCBI Taxonomy" id="2842451"/>
    <lineage>
        <taxon>Bacteria</taxon>
        <taxon>Pseudomonadati</taxon>
        <taxon>Pseudomonadota</taxon>
        <taxon>Alphaproteobacteria</taxon>
        <taxon>Sphingomonadales</taxon>
        <taxon>Sphingomonadaceae</taxon>
        <taxon>Sphingomonas</taxon>
    </lineage>
</organism>
<evidence type="ECO:0000256" key="2">
    <source>
        <dbReference type="ARBA" id="ARBA00009677"/>
    </source>
</evidence>
<keyword evidence="8" id="KW-0282">Flagellum</keyword>
<dbReference type="RefSeq" id="WP_216325248.1">
    <property type="nucleotide sequence ID" value="NZ_JAHKRT010000006.1"/>
</dbReference>
<dbReference type="EMBL" id="JAHKRT010000006">
    <property type="protein sequence ID" value="MBU3078660.1"/>
    <property type="molecule type" value="Genomic_DNA"/>
</dbReference>
<gene>
    <name evidence="8" type="ORF">KOF26_12360</name>
</gene>
<keyword evidence="9" id="KW-1185">Reference proteome</keyword>
<feature type="domain" description="Flagellar basal-body/hook protein C-terminal" evidence="6">
    <location>
        <begin position="200"/>
        <end position="243"/>
    </location>
</feature>
<dbReference type="InterPro" id="IPR020013">
    <property type="entry name" value="Flagellar_FlgE/F/G"/>
</dbReference>
<evidence type="ECO:0000259" key="6">
    <source>
        <dbReference type="Pfam" id="PF06429"/>
    </source>
</evidence>
<keyword evidence="8" id="KW-0966">Cell projection</keyword>
<feature type="domain" description="Flagellar hook protein FlgE/F/G-like D1" evidence="7">
    <location>
        <begin position="87"/>
        <end position="153"/>
    </location>
</feature>
<evidence type="ECO:0000256" key="4">
    <source>
        <dbReference type="RuleBase" id="RU362116"/>
    </source>
</evidence>
<dbReference type="Proteomes" id="UP000776276">
    <property type="component" value="Unassembled WGS sequence"/>
</dbReference>
<dbReference type="InterPro" id="IPR001444">
    <property type="entry name" value="Flag_bb_rod_N"/>
</dbReference>